<dbReference type="InterPro" id="IPR002509">
    <property type="entry name" value="NODB_dom"/>
</dbReference>
<evidence type="ECO:0000313" key="6">
    <source>
        <dbReference type="Proteomes" id="UP000183255"/>
    </source>
</evidence>
<proteinExistence type="predicted"/>
<evidence type="ECO:0000256" key="3">
    <source>
        <dbReference type="SAM" id="Phobius"/>
    </source>
</evidence>
<dbReference type="GO" id="GO:0005975">
    <property type="term" value="P:carbohydrate metabolic process"/>
    <property type="evidence" value="ECO:0007669"/>
    <property type="project" value="InterPro"/>
</dbReference>
<dbReference type="GO" id="GO:0016810">
    <property type="term" value="F:hydrolase activity, acting on carbon-nitrogen (but not peptide) bonds"/>
    <property type="evidence" value="ECO:0007669"/>
    <property type="project" value="InterPro"/>
</dbReference>
<gene>
    <name evidence="5" type="ORF">SAMN05421804_105208</name>
</gene>
<feature type="transmembrane region" description="Helical" evidence="3">
    <location>
        <begin position="24"/>
        <end position="47"/>
    </location>
</feature>
<evidence type="ECO:0000313" key="5">
    <source>
        <dbReference type="EMBL" id="SDI95979.1"/>
    </source>
</evidence>
<accession>A0A1G8PTV5</accession>
<keyword evidence="2" id="KW-0378">Hydrolase</keyword>
<dbReference type="PROSITE" id="PS51677">
    <property type="entry name" value="NODB"/>
    <property type="match status" value="1"/>
</dbReference>
<dbReference type="EMBL" id="FNDZ01000005">
    <property type="protein sequence ID" value="SDI95979.1"/>
    <property type="molecule type" value="Genomic_DNA"/>
</dbReference>
<organism evidence="5 6">
    <name type="scientific">Proteiniclasticum ruminis</name>
    <dbReference type="NCBI Taxonomy" id="398199"/>
    <lineage>
        <taxon>Bacteria</taxon>
        <taxon>Bacillati</taxon>
        <taxon>Bacillota</taxon>
        <taxon>Clostridia</taxon>
        <taxon>Eubacteriales</taxon>
        <taxon>Clostridiaceae</taxon>
        <taxon>Proteiniclasticum</taxon>
    </lineage>
</organism>
<dbReference type="AlphaFoldDB" id="A0A1G8PTV5"/>
<feature type="domain" description="NodB homology" evidence="4">
    <location>
        <begin position="115"/>
        <end position="319"/>
    </location>
</feature>
<dbReference type="GO" id="GO:0016020">
    <property type="term" value="C:membrane"/>
    <property type="evidence" value="ECO:0007669"/>
    <property type="project" value="TreeGrafter"/>
</dbReference>
<evidence type="ECO:0000259" key="4">
    <source>
        <dbReference type="PROSITE" id="PS51677"/>
    </source>
</evidence>
<sequence length="322" mass="36230">MGKNDIFNKSNSNGYYRGTRKPRIWPLLLIFVLVVGVAIGVVIYKLIGEEHFTSQKPVIAEPEPIETPVEEVVIEPDPSDLVDDSNHIYAAKDYAYSAKDVRNWISSVEPYTGEKLAFLTFDDGPSPTNTGKILDVLKEKEAVATFFTIGTSLENTVDSGVILNRILSEGHGVALHSYTHVYDRLYPGKTVDKEYVKEELDKLQEKIREVTGKEKFMSHVFRYPGGHMSWKGTEEADAYLAESGIEYIDWNAMNGDSEPTSRRPKDPEALANFVQESLTYTKMKDVIVILMHDAENKGMTVESLPKIIDDLKALGYKFAILR</sequence>
<dbReference type="RefSeq" id="WP_051651601.1">
    <property type="nucleotide sequence ID" value="NZ_FNDZ01000005.1"/>
</dbReference>
<keyword evidence="3" id="KW-0812">Transmembrane</keyword>
<dbReference type="Pfam" id="PF01522">
    <property type="entry name" value="Polysacc_deac_1"/>
    <property type="match status" value="1"/>
</dbReference>
<keyword evidence="1" id="KW-0479">Metal-binding</keyword>
<dbReference type="PANTHER" id="PTHR10587">
    <property type="entry name" value="GLYCOSYL TRANSFERASE-RELATED"/>
    <property type="match status" value="1"/>
</dbReference>
<evidence type="ECO:0000256" key="2">
    <source>
        <dbReference type="ARBA" id="ARBA00022801"/>
    </source>
</evidence>
<protein>
    <submittedName>
        <fullName evidence="5">Peptidoglycan/xylan/chitin deacetylase, PgdA/CDA1 family</fullName>
    </submittedName>
</protein>
<keyword evidence="3" id="KW-0472">Membrane</keyword>
<dbReference type="PANTHER" id="PTHR10587:SF133">
    <property type="entry name" value="CHITIN DEACETYLASE 1-RELATED"/>
    <property type="match status" value="1"/>
</dbReference>
<evidence type="ECO:0000256" key="1">
    <source>
        <dbReference type="ARBA" id="ARBA00022723"/>
    </source>
</evidence>
<dbReference type="CDD" id="cd10944">
    <property type="entry name" value="CE4_SmPgdA_like"/>
    <property type="match status" value="1"/>
</dbReference>
<dbReference type="SUPFAM" id="SSF88713">
    <property type="entry name" value="Glycoside hydrolase/deacetylase"/>
    <property type="match status" value="1"/>
</dbReference>
<dbReference type="InterPro" id="IPR050248">
    <property type="entry name" value="Polysacc_deacetylase_ArnD"/>
</dbReference>
<name>A0A1G8PTV5_9CLOT</name>
<reference evidence="5 6" key="1">
    <citation type="submission" date="2016-10" db="EMBL/GenBank/DDBJ databases">
        <authorList>
            <person name="de Groot N.N."/>
        </authorList>
    </citation>
    <scope>NUCLEOTIDE SEQUENCE [LARGE SCALE GENOMIC DNA]</scope>
    <source>
        <strain evidence="5 6">CGMCC 1.5058</strain>
    </source>
</reference>
<dbReference type="InterPro" id="IPR011330">
    <property type="entry name" value="Glyco_hydro/deAcase_b/a-brl"/>
</dbReference>
<dbReference type="Proteomes" id="UP000183255">
    <property type="component" value="Unassembled WGS sequence"/>
</dbReference>
<dbReference type="GO" id="GO:0046872">
    <property type="term" value="F:metal ion binding"/>
    <property type="evidence" value="ECO:0007669"/>
    <property type="project" value="UniProtKB-KW"/>
</dbReference>
<dbReference type="Gene3D" id="3.20.20.370">
    <property type="entry name" value="Glycoside hydrolase/deacetylase"/>
    <property type="match status" value="1"/>
</dbReference>
<keyword evidence="3" id="KW-1133">Transmembrane helix</keyword>